<evidence type="ECO:0000256" key="4">
    <source>
        <dbReference type="SAM" id="Coils"/>
    </source>
</evidence>
<keyword evidence="7" id="KW-0540">Nuclease</keyword>
<dbReference type="Pfam" id="PF13476">
    <property type="entry name" value="AAA_23"/>
    <property type="match status" value="1"/>
</dbReference>
<protein>
    <recommendedName>
        <fullName evidence="3">Nuclease SbcCD subunit C</fullName>
    </recommendedName>
</protein>
<feature type="compositionally biased region" description="Low complexity" evidence="5">
    <location>
        <begin position="672"/>
        <end position="686"/>
    </location>
</feature>
<name>A0A3D9SDX3_9BACL</name>
<feature type="coiled-coil region" evidence="4">
    <location>
        <begin position="1025"/>
        <end position="1069"/>
    </location>
</feature>
<feature type="coiled-coil region" evidence="4">
    <location>
        <begin position="392"/>
        <end position="419"/>
    </location>
</feature>
<evidence type="ECO:0000256" key="1">
    <source>
        <dbReference type="ARBA" id="ARBA00006930"/>
    </source>
</evidence>
<organism evidence="7 8">
    <name type="scientific">Paenibacillus taihuensis</name>
    <dbReference type="NCBI Taxonomy" id="1156355"/>
    <lineage>
        <taxon>Bacteria</taxon>
        <taxon>Bacillati</taxon>
        <taxon>Bacillota</taxon>
        <taxon>Bacilli</taxon>
        <taxon>Bacillales</taxon>
        <taxon>Paenibacillaceae</taxon>
        <taxon>Paenibacillus</taxon>
    </lineage>
</organism>
<keyword evidence="7" id="KW-0269">Exonuclease</keyword>
<keyword evidence="7" id="KW-0378">Hydrolase</keyword>
<comment type="subunit">
    <text evidence="2">Heterodimer of SbcC and SbcD.</text>
</comment>
<dbReference type="EMBL" id="QTTN01000002">
    <property type="protein sequence ID" value="REE93059.1"/>
    <property type="molecule type" value="Genomic_DNA"/>
</dbReference>
<reference evidence="7 8" key="1">
    <citation type="submission" date="2018-08" db="EMBL/GenBank/DDBJ databases">
        <title>Genomic Encyclopedia of Type Strains, Phase III (KMG-III): the genomes of soil and plant-associated and newly described type strains.</title>
        <authorList>
            <person name="Whitman W."/>
        </authorList>
    </citation>
    <scope>NUCLEOTIDE SEQUENCE [LARGE SCALE GENOMIC DNA]</scope>
    <source>
        <strain evidence="7 8">CGMCC 1.10966</strain>
    </source>
</reference>
<feature type="region of interest" description="Disordered" evidence="5">
    <location>
        <begin position="747"/>
        <end position="776"/>
    </location>
</feature>
<comment type="similarity">
    <text evidence="1">Belongs to the SMC family. SbcC subfamily.</text>
</comment>
<evidence type="ECO:0000256" key="2">
    <source>
        <dbReference type="ARBA" id="ARBA00011322"/>
    </source>
</evidence>
<proteinExistence type="inferred from homology"/>
<dbReference type="InterPro" id="IPR027417">
    <property type="entry name" value="P-loop_NTPase"/>
</dbReference>
<sequence length="1228" mass="132841">MKPILLKLSGLQSYRESQEVDFERLTEAGVFGIFGPTGSGKSSILDAVTLALYGKVERAANGTQGIMNQAEKTLAVAFTFELAGAGEKKRYRVERQFKRSGDVTVSNTVSRFVEMTDAGDIVIADKLADVTRCVEAHIGLGMQDFTRAVVLPQGKFAEFLSLTGKDRRSMLQRLFRLERFGDGLALKLNQRMKAAEAALNEAAAEQHGLGDASAEAVAAAEARYREAAAAAAAARAALADAERLHAEQLHVRERLTALRSKEARQAELLAEAPRIAALERELARLAAAERIAPALAAAGNAAAALRAAAARREAAGLAHAARLEAATAAAAAWTASAAEAASGEPRLALRLGQLAEAQRLEGEAAALAKSAAEGELRARNAAQRQASFGAEAAKAQELLSRAAEKQAQLKQELKSVELTATDREKRGALGKQLQQHQHLLAAATAAQRESEAAAMQLERSKLQLEATRSEKEQAEAGVQGQLEQLAPVCAELSEIGSHLSAMGRGLPQWIERTRAEQREQERQALAAQLAAGLAPGEPCPVCGSCDHNGAHDRALFAEIAIAEGSQVSAWEQALKHVQLAQLRLAPLQTKADSGRVRLLEALGVETIADSNAGWTLFKPVSEAAAAIAEVIDPAQSVEPHSEPLTSDFYSGEVEQVDLFADAFDNGEEENSVPESSVSIKPESSVSTKPELSVSTKPDSSIPAESAPEVHSSTEAFQAAGQALTALSTRIAELESWLQAAEQGFNASRNRHAEAARKHEQAASEHRTQAALASRSLEQQRHADVQLAEEQVKWKQQFGNELLPEDAEELLEQLASRENRSEELRARLEKSVSYIEETTLAMQDSTKQAQAAELEAATLSATLAGQQQQLGEKQAQVRQVTDGVPAAQLIAEAERELAVLRSSLKQLTERHEAAQTALQDAALTQSREQEAERAAVGRHEEARAEWESQLARSPFENGEEVAALQPRLAEQTKLAEEAAEFHEGSKQISAQIELLRDQLAGRSQTDEEWEEAVQKLANCREENELQLALSAKAERDQEELKQKQERWNALEAKRTDMEQLTRRLKSLQTVFRGNAFVEYVAEEQLVQVCRAASERLGFLTKRRYALEVDSGGGFVIRDDAGGGIRRPVSTLSGGETFLASLALALALSGQIQLRGKYPLQFFFLDEGFGTLDPELLDTVITALERLHNETLAVGVISHVPELRARLPRRLIVTPSEPAGRGSTVELETM</sequence>
<dbReference type="OrthoDB" id="9795626at2"/>
<dbReference type="Gene3D" id="3.40.50.300">
    <property type="entry name" value="P-loop containing nucleotide triphosphate hydrolases"/>
    <property type="match status" value="2"/>
</dbReference>
<dbReference type="GO" id="GO:0016887">
    <property type="term" value="F:ATP hydrolysis activity"/>
    <property type="evidence" value="ECO:0007669"/>
    <property type="project" value="InterPro"/>
</dbReference>
<dbReference type="GO" id="GO:0004527">
    <property type="term" value="F:exonuclease activity"/>
    <property type="evidence" value="ECO:0007669"/>
    <property type="project" value="UniProtKB-KW"/>
</dbReference>
<accession>A0A3D9SDX3</accession>
<evidence type="ECO:0000256" key="5">
    <source>
        <dbReference type="SAM" id="MobiDB-lite"/>
    </source>
</evidence>
<feature type="compositionally biased region" description="Basic and acidic residues" evidence="5">
    <location>
        <begin position="926"/>
        <end position="941"/>
    </location>
</feature>
<evidence type="ECO:0000259" key="6">
    <source>
        <dbReference type="Pfam" id="PF13476"/>
    </source>
</evidence>
<keyword evidence="8" id="KW-1185">Reference proteome</keyword>
<gene>
    <name evidence="7" type="ORF">A8990_102145</name>
</gene>
<evidence type="ECO:0000313" key="8">
    <source>
        <dbReference type="Proteomes" id="UP000256304"/>
    </source>
</evidence>
<dbReference type="AlphaFoldDB" id="A0A3D9SDX3"/>
<evidence type="ECO:0000313" key="7">
    <source>
        <dbReference type="EMBL" id="REE93059.1"/>
    </source>
</evidence>
<dbReference type="RefSeq" id="WP_116187515.1">
    <property type="nucleotide sequence ID" value="NZ_QTTN01000002.1"/>
</dbReference>
<feature type="compositionally biased region" description="Basic and acidic residues" evidence="5">
    <location>
        <begin position="750"/>
        <end position="767"/>
    </location>
</feature>
<feature type="coiled-coil region" evidence="4">
    <location>
        <begin position="185"/>
        <end position="244"/>
    </location>
</feature>
<dbReference type="InterPro" id="IPR038729">
    <property type="entry name" value="Rad50/SbcC_AAA"/>
</dbReference>
<dbReference type="Pfam" id="PF13558">
    <property type="entry name" value="SbcC_Walker_B"/>
    <property type="match status" value="1"/>
</dbReference>
<dbReference type="GO" id="GO:0006302">
    <property type="term" value="P:double-strand break repair"/>
    <property type="evidence" value="ECO:0007669"/>
    <property type="project" value="InterPro"/>
</dbReference>
<evidence type="ECO:0000256" key="3">
    <source>
        <dbReference type="ARBA" id="ARBA00013368"/>
    </source>
</evidence>
<dbReference type="SUPFAM" id="SSF52540">
    <property type="entry name" value="P-loop containing nucleoside triphosphate hydrolases"/>
    <property type="match status" value="1"/>
</dbReference>
<dbReference type="Proteomes" id="UP000256304">
    <property type="component" value="Unassembled WGS sequence"/>
</dbReference>
<feature type="region of interest" description="Disordered" evidence="5">
    <location>
        <begin position="919"/>
        <end position="941"/>
    </location>
</feature>
<comment type="caution">
    <text evidence="7">The sequence shown here is derived from an EMBL/GenBank/DDBJ whole genome shotgun (WGS) entry which is preliminary data.</text>
</comment>
<feature type="domain" description="Rad50/SbcC-type AAA" evidence="6">
    <location>
        <begin position="6"/>
        <end position="207"/>
    </location>
</feature>
<feature type="region of interest" description="Disordered" evidence="5">
    <location>
        <begin position="666"/>
        <end position="712"/>
    </location>
</feature>
<keyword evidence="4" id="KW-0175">Coiled coil</keyword>
<dbReference type="PANTHER" id="PTHR32114:SF2">
    <property type="entry name" value="ABC TRANSPORTER ABCH.3"/>
    <property type="match status" value="1"/>
</dbReference>
<feature type="compositionally biased region" description="Polar residues" evidence="5">
    <location>
        <begin position="687"/>
        <end position="698"/>
    </location>
</feature>
<dbReference type="PANTHER" id="PTHR32114">
    <property type="entry name" value="ABC TRANSPORTER ABCH.3"/>
    <property type="match status" value="1"/>
</dbReference>